<dbReference type="Proteomes" id="UP001060215">
    <property type="component" value="Chromosome 2"/>
</dbReference>
<name>A0ACC0HVJ2_9ERIC</name>
<dbReference type="EMBL" id="CM045759">
    <property type="protein sequence ID" value="KAI8017582.1"/>
    <property type="molecule type" value="Genomic_DNA"/>
</dbReference>
<protein>
    <submittedName>
        <fullName evidence="1">Stemmadenine O-acetyltransferase</fullName>
    </submittedName>
</protein>
<comment type="caution">
    <text evidence="1">The sequence shown here is derived from an EMBL/GenBank/DDBJ whole genome shotgun (WGS) entry which is preliminary data.</text>
</comment>
<proteinExistence type="predicted"/>
<accession>A0ACC0HVJ2</accession>
<organism evidence="1 2">
    <name type="scientific">Camellia lanceoleosa</name>
    <dbReference type="NCBI Taxonomy" id="1840588"/>
    <lineage>
        <taxon>Eukaryota</taxon>
        <taxon>Viridiplantae</taxon>
        <taxon>Streptophyta</taxon>
        <taxon>Embryophyta</taxon>
        <taxon>Tracheophyta</taxon>
        <taxon>Spermatophyta</taxon>
        <taxon>Magnoliopsida</taxon>
        <taxon>eudicotyledons</taxon>
        <taxon>Gunneridae</taxon>
        <taxon>Pentapetalae</taxon>
        <taxon>asterids</taxon>
        <taxon>Ericales</taxon>
        <taxon>Theaceae</taxon>
        <taxon>Camellia</taxon>
    </lineage>
</organism>
<evidence type="ECO:0000313" key="1">
    <source>
        <dbReference type="EMBL" id="KAI8017582.1"/>
    </source>
</evidence>
<evidence type="ECO:0000313" key="2">
    <source>
        <dbReference type="Proteomes" id="UP001060215"/>
    </source>
</evidence>
<gene>
    <name evidence="1" type="ORF">LOK49_LG04G02244</name>
</gene>
<sequence>MNPPLSNHSIGNLVGVASVLASKEERGYEFHELVGKLWSAIKKIDGSYIKRIESGHEYYVDEHNRAQELFECKIGFLGKPLWVSIANMPCKNVVILMSTKRGDGIEAWLNLLGEDMAALEHGCEFASLVATSVNS</sequence>
<keyword evidence="2" id="KW-1185">Reference proteome</keyword>
<reference evidence="1 2" key="1">
    <citation type="journal article" date="2022" name="Plant J.">
        <title>Chromosome-level genome of Camellia lanceoleosa provides a valuable resource for understanding genome evolution and self-incompatibility.</title>
        <authorList>
            <person name="Gong W."/>
            <person name="Xiao S."/>
            <person name="Wang L."/>
            <person name="Liao Z."/>
            <person name="Chang Y."/>
            <person name="Mo W."/>
            <person name="Hu G."/>
            <person name="Li W."/>
            <person name="Zhao G."/>
            <person name="Zhu H."/>
            <person name="Hu X."/>
            <person name="Ji K."/>
            <person name="Xiang X."/>
            <person name="Song Q."/>
            <person name="Yuan D."/>
            <person name="Jin S."/>
            <person name="Zhang L."/>
        </authorList>
    </citation>
    <scope>NUCLEOTIDE SEQUENCE [LARGE SCALE GENOMIC DNA]</scope>
    <source>
        <strain evidence="1">SQ_2022a</strain>
    </source>
</reference>